<protein>
    <submittedName>
        <fullName evidence="1">Uncharacterized protein</fullName>
    </submittedName>
</protein>
<dbReference type="Proteomes" id="UP001342826">
    <property type="component" value="Unassembled WGS sequence"/>
</dbReference>
<evidence type="ECO:0000313" key="2">
    <source>
        <dbReference type="Proteomes" id="UP001342826"/>
    </source>
</evidence>
<accession>A0ABU6NUB4</accession>
<sequence length="69" mass="8136">MAKIIDLLNRNENKRIDQIIKAIRNAKTDQERKDLKLEAYEIYLEAVKRAKRETLSDENREEAATLATY</sequence>
<organism evidence="1 2">
    <name type="scientific">Metabacillus fastidiosus</name>
    <dbReference type="NCBI Taxonomy" id="1458"/>
    <lineage>
        <taxon>Bacteria</taxon>
        <taxon>Bacillati</taxon>
        <taxon>Bacillota</taxon>
        <taxon>Bacilli</taxon>
        <taxon>Bacillales</taxon>
        <taxon>Bacillaceae</taxon>
        <taxon>Metabacillus</taxon>
    </lineage>
</organism>
<proteinExistence type="predicted"/>
<dbReference type="RefSeq" id="WP_066224324.1">
    <property type="nucleotide sequence ID" value="NZ_JARTFS010000002.1"/>
</dbReference>
<keyword evidence="2" id="KW-1185">Reference proteome</keyword>
<name>A0ABU6NUB4_9BACI</name>
<dbReference type="GeneID" id="301139189"/>
<comment type="caution">
    <text evidence="1">The sequence shown here is derived from an EMBL/GenBank/DDBJ whole genome shotgun (WGS) entry which is preliminary data.</text>
</comment>
<evidence type="ECO:0000313" key="1">
    <source>
        <dbReference type="EMBL" id="MED4400293.1"/>
    </source>
</evidence>
<gene>
    <name evidence="1" type="ORF">P9271_02830</name>
</gene>
<dbReference type="EMBL" id="JARTFS010000002">
    <property type="protein sequence ID" value="MED4400293.1"/>
    <property type="molecule type" value="Genomic_DNA"/>
</dbReference>
<reference evidence="1 2" key="1">
    <citation type="submission" date="2023-03" db="EMBL/GenBank/DDBJ databases">
        <title>Bacillus Genome Sequencing.</title>
        <authorList>
            <person name="Dunlap C."/>
        </authorList>
    </citation>
    <scope>NUCLEOTIDE SEQUENCE [LARGE SCALE GENOMIC DNA]</scope>
    <source>
        <strain evidence="1 2">NRS-1717</strain>
    </source>
</reference>